<sequence length="486" mass="55688">MTRGKTHLRSLNISDTAYFTVSYPIHTRREEMAKSQKAEDKASAKKEKEEKKKQSKADKVHDFQTDILIVTSRKVAKGTNISRESVKKHSSPKKGEKSKKTASAKFFKHKVEFKDSVVLGNKKKKILEYSQVRMVEQLASDSRMAFVNYEAPKNDYFFVLGMKEANEVTRFMDLVKESNPKVEIRWPETPSIVDGNDQRGITPREDQSVDTYNEDNRRDYRHRSPRYDQGSDSNLSRSHSPQDRPWTTTSSFICADPHVDDGTVYSRGTPDTFATQLNNPRRHRHDSYSSYDETEDNRRESGLTAQYYYVGPSDEEDSIAKDKYRSKSKKSHSSPRRRHYTLDDDVSISMTPSSIMTEVEYFTPEVYKKPKTPNFRRPPSQKRSVSRKPSNRSKSRELPLSEAEKSKGSWHSDVMFVTPTKDGGVKVSSDGPVMLYTATRANVNRNFDSDDDSTSDGDSDFSYSSGSTLTLEDPASYKVSYSNRRR</sequence>
<protein>
    <submittedName>
        <fullName evidence="4">DUF5734 domain-containing protein</fullName>
    </submittedName>
</protein>
<name>A0A0R3S9X6_HYMDI</name>
<dbReference type="AlphaFoldDB" id="A0A0R3S9X6"/>
<feature type="region of interest" description="Disordered" evidence="1">
    <location>
        <begin position="368"/>
        <end position="406"/>
    </location>
</feature>
<dbReference type="WBParaSite" id="HDID_0000109701-mRNA-1">
    <property type="protein sequence ID" value="HDID_0000109701-mRNA-1"/>
    <property type="gene ID" value="HDID_0000109701"/>
</dbReference>
<feature type="region of interest" description="Disordered" evidence="1">
    <location>
        <begin position="318"/>
        <end position="345"/>
    </location>
</feature>
<accession>A0A0R3S9X6</accession>
<feature type="region of interest" description="Disordered" evidence="1">
    <location>
        <begin position="79"/>
        <end position="101"/>
    </location>
</feature>
<feature type="region of interest" description="Disordered" evidence="1">
    <location>
        <begin position="29"/>
        <end position="59"/>
    </location>
</feature>
<evidence type="ECO:0000313" key="2">
    <source>
        <dbReference type="EMBL" id="VDL18559.1"/>
    </source>
</evidence>
<evidence type="ECO:0000313" key="3">
    <source>
        <dbReference type="Proteomes" id="UP000274504"/>
    </source>
</evidence>
<evidence type="ECO:0000313" key="4">
    <source>
        <dbReference type="WBParaSite" id="HDID_0000109701-mRNA-1"/>
    </source>
</evidence>
<gene>
    <name evidence="2" type="ORF">HDID_LOCUS1098</name>
</gene>
<feature type="compositionally biased region" description="Acidic residues" evidence="1">
    <location>
        <begin position="449"/>
        <end position="459"/>
    </location>
</feature>
<feature type="compositionally biased region" description="Basic residues" evidence="1">
    <location>
        <begin position="384"/>
        <end position="393"/>
    </location>
</feature>
<reference evidence="4" key="1">
    <citation type="submission" date="2017-02" db="UniProtKB">
        <authorList>
            <consortium name="WormBaseParasite"/>
        </authorList>
    </citation>
    <scope>IDENTIFICATION</scope>
</reference>
<evidence type="ECO:0000256" key="1">
    <source>
        <dbReference type="SAM" id="MobiDB-lite"/>
    </source>
</evidence>
<dbReference type="OrthoDB" id="6252402at2759"/>
<dbReference type="Proteomes" id="UP000274504">
    <property type="component" value="Unassembled WGS sequence"/>
</dbReference>
<feature type="compositionally biased region" description="Basic residues" evidence="1">
    <location>
        <begin position="326"/>
        <end position="339"/>
    </location>
</feature>
<reference evidence="2 3" key="2">
    <citation type="submission" date="2018-11" db="EMBL/GenBank/DDBJ databases">
        <authorList>
            <consortium name="Pathogen Informatics"/>
        </authorList>
    </citation>
    <scope>NUCLEOTIDE SEQUENCE [LARGE SCALE GENOMIC DNA]</scope>
</reference>
<organism evidence="4">
    <name type="scientific">Hymenolepis diminuta</name>
    <name type="common">Rat tapeworm</name>
    <dbReference type="NCBI Taxonomy" id="6216"/>
    <lineage>
        <taxon>Eukaryota</taxon>
        <taxon>Metazoa</taxon>
        <taxon>Spiralia</taxon>
        <taxon>Lophotrochozoa</taxon>
        <taxon>Platyhelminthes</taxon>
        <taxon>Cestoda</taxon>
        <taxon>Eucestoda</taxon>
        <taxon>Cyclophyllidea</taxon>
        <taxon>Hymenolepididae</taxon>
        <taxon>Hymenolepis</taxon>
    </lineage>
</organism>
<feature type="compositionally biased region" description="Polar residues" evidence="1">
    <location>
        <begin position="230"/>
        <end position="252"/>
    </location>
</feature>
<feature type="region of interest" description="Disordered" evidence="1">
    <location>
        <begin position="186"/>
        <end position="302"/>
    </location>
</feature>
<feature type="region of interest" description="Disordered" evidence="1">
    <location>
        <begin position="441"/>
        <end position="486"/>
    </location>
</feature>
<proteinExistence type="predicted"/>
<dbReference type="EMBL" id="UYSG01000183">
    <property type="protein sequence ID" value="VDL18559.1"/>
    <property type="molecule type" value="Genomic_DNA"/>
</dbReference>
<feature type="compositionally biased region" description="Basic and acidic residues" evidence="1">
    <location>
        <begin position="394"/>
        <end position="406"/>
    </location>
</feature>